<sequence>MFVLLLTKATHRNSPQGLLIEAAAITSVIARTSDREVFSAIQSDTALQRSGAALQRVHALMLTLLARFHVPPADIDSSDDCTLYYKVRF</sequence>
<accession>A0A821RD79</accession>
<name>A0A821RD79_9NEOP</name>
<proteinExistence type="predicted"/>
<gene>
    <name evidence="1" type="ORF">PMACD_LOCUS5749</name>
</gene>
<protein>
    <submittedName>
        <fullName evidence="1">Uncharacterized protein</fullName>
    </submittedName>
</protein>
<evidence type="ECO:0000313" key="1">
    <source>
        <dbReference type="EMBL" id="CAF4836745.1"/>
    </source>
</evidence>
<dbReference type="AlphaFoldDB" id="A0A821RD79"/>
<reference evidence="1" key="1">
    <citation type="submission" date="2021-02" db="EMBL/GenBank/DDBJ databases">
        <authorList>
            <person name="Steward A R."/>
        </authorList>
    </citation>
    <scope>NUCLEOTIDE SEQUENCE</scope>
</reference>
<dbReference type="Proteomes" id="UP000663880">
    <property type="component" value="Unassembled WGS sequence"/>
</dbReference>
<evidence type="ECO:0000313" key="2">
    <source>
        <dbReference type="Proteomes" id="UP000663880"/>
    </source>
</evidence>
<comment type="caution">
    <text evidence="1">The sequence shown here is derived from an EMBL/GenBank/DDBJ whole genome shotgun (WGS) entry which is preliminary data.</text>
</comment>
<dbReference type="OrthoDB" id="2019644at2759"/>
<dbReference type="EMBL" id="CAJOBZ010000012">
    <property type="protein sequence ID" value="CAF4836745.1"/>
    <property type="molecule type" value="Genomic_DNA"/>
</dbReference>
<keyword evidence="2" id="KW-1185">Reference proteome</keyword>
<organism evidence="1 2">
    <name type="scientific">Pieris macdunnoughi</name>
    <dbReference type="NCBI Taxonomy" id="345717"/>
    <lineage>
        <taxon>Eukaryota</taxon>
        <taxon>Metazoa</taxon>
        <taxon>Ecdysozoa</taxon>
        <taxon>Arthropoda</taxon>
        <taxon>Hexapoda</taxon>
        <taxon>Insecta</taxon>
        <taxon>Pterygota</taxon>
        <taxon>Neoptera</taxon>
        <taxon>Endopterygota</taxon>
        <taxon>Lepidoptera</taxon>
        <taxon>Glossata</taxon>
        <taxon>Ditrysia</taxon>
        <taxon>Papilionoidea</taxon>
        <taxon>Pieridae</taxon>
        <taxon>Pierinae</taxon>
        <taxon>Pieris</taxon>
    </lineage>
</organism>